<evidence type="ECO:0000256" key="10">
    <source>
        <dbReference type="ARBA" id="ARBA00023134"/>
    </source>
</evidence>
<feature type="domain" description="Thg1 C-terminal" evidence="13">
    <location>
        <begin position="139"/>
        <end position="246"/>
    </location>
</feature>
<evidence type="ECO:0000313" key="15">
    <source>
        <dbReference type="Proteomes" id="UP000688137"/>
    </source>
</evidence>
<dbReference type="InterPro" id="IPR007537">
    <property type="entry name" value="tRNAHis_GuaTrfase_Thg1"/>
</dbReference>
<evidence type="ECO:0000259" key="12">
    <source>
        <dbReference type="Pfam" id="PF04446"/>
    </source>
</evidence>
<protein>
    <recommendedName>
        <fullName evidence="3 11">tRNA(His) guanylyltransferase</fullName>
        <ecNumber evidence="3 11">2.7.7.79</ecNumber>
    </recommendedName>
    <alternativeName>
        <fullName evidence="11">tRNA-histidine guanylyltransferase</fullName>
    </alternativeName>
</protein>
<dbReference type="AlphaFoldDB" id="A0A8S1JMH0"/>
<evidence type="ECO:0000256" key="3">
    <source>
        <dbReference type="ARBA" id="ARBA00012511"/>
    </source>
</evidence>
<accession>A0A8S1JMH0</accession>
<dbReference type="PANTHER" id="PTHR12729">
    <property type="entry name" value="TRNA(HIS) GUANYLYLTRANSFERASE-RELATED"/>
    <property type="match status" value="1"/>
</dbReference>
<evidence type="ECO:0000313" key="14">
    <source>
        <dbReference type="EMBL" id="CAD8042911.1"/>
    </source>
</evidence>
<evidence type="ECO:0000256" key="4">
    <source>
        <dbReference type="ARBA" id="ARBA00022679"/>
    </source>
</evidence>
<sequence>MANSKFEYVKQFEQMQNLLPNTYIVVRIDGKGFHKFTKYYDFQKPNDEQGLKLMSFSACVVMETFPDIQIAYGQSDEFSFVLKKDSELYCRRSDKIATCICSTFTSIYTLNFEKFMKKPLKFPYVPIFDARCVCYPDLQNIRDYLSWRQVDCHINNLYNTCFWGLVQKGMNKQEAEKTLAGTNAGDKNELLFSRLQKNYNNEPEIFKKGTTIIRHPTNEKINLKVELDVDSQEQQKLNKKQKKKLKYKELNQQELNQLPNQQKEDLQVQEFYLDIIKDNFWIENKTYILL</sequence>
<comment type="similarity">
    <text evidence="2 11">Belongs to the tRNA(His) guanylyltransferase family.</text>
</comment>
<keyword evidence="9 11" id="KW-0460">Magnesium</keyword>
<gene>
    <name evidence="14" type="ORF">PPRIM_AZ9-3.1.T0040130</name>
</gene>
<dbReference type="PANTHER" id="PTHR12729:SF6">
    <property type="entry name" value="TRNA(HIS) GUANYLYLTRANSFERASE-RELATED"/>
    <property type="match status" value="1"/>
</dbReference>
<evidence type="ECO:0000256" key="11">
    <source>
        <dbReference type="PIRNR" id="PIRNR028980"/>
    </source>
</evidence>
<dbReference type="Pfam" id="PF04446">
    <property type="entry name" value="Thg1"/>
    <property type="match status" value="1"/>
</dbReference>
<keyword evidence="6 11" id="KW-0548">Nucleotidyltransferase</keyword>
<evidence type="ECO:0000256" key="9">
    <source>
        <dbReference type="ARBA" id="ARBA00022842"/>
    </source>
</evidence>
<dbReference type="InterPro" id="IPR025845">
    <property type="entry name" value="Thg1_C_dom"/>
</dbReference>
<name>A0A8S1JMH0_PARPR</name>
<dbReference type="GO" id="GO:0000287">
    <property type="term" value="F:magnesium ion binding"/>
    <property type="evidence" value="ECO:0007669"/>
    <property type="project" value="InterPro"/>
</dbReference>
<dbReference type="EC" id="2.7.7.79" evidence="3 11"/>
<keyword evidence="15" id="KW-1185">Reference proteome</keyword>
<dbReference type="OMA" id="WKQHTEI"/>
<comment type="cofactor">
    <cofactor evidence="1 11">
        <name>Mg(2+)</name>
        <dbReference type="ChEBI" id="CHEBI:18420"/>
    </cofactor>
</comment>
<keyword evidence="4 11" id="KW-0808">Transferase</keyword>
<dbReference type="InterPro" id="IPR024956">
    <property type="entry name" value="tRNAHis_GuaTrfase_cat"/>
</dbReference>
<keyword evidence="7 11" id="KW-0479">Metal-binding</keyword>
<comment type="catalytic activity">
    <reaction evidence="11">
        <text>a 5'-end ribonucleotide-tRNA(His) + GTP + ATP + H2O = a 5'-end phospho-guanosine-ribonucleotide-tRNA(His) + AMP + 2 diphosphate + H(+)</text>
        <dbReference type="Rhea" id="RHEA:54564"/>
        <dbReference type="Rhea" id="RHEA-COMP:14193"/>
        <dbReference type="Rhea" id="RHEA-COMP:14917"/>
        <dbReference type="ChEBI" id="CHEBI:15377"/>
        <dbReference type="ChEBI" id="CHEBI:15378"/>
        <dbReference type="ChEBI" id="CHEBI:30616"/>
        <dbReference type="ChEBI" id="CHEBI:33019"/>
        <dbReference type="ChEBI" id="CHEBI:37565"/>
        <dbReference type="ChEBI" id="CHEBI:138282"/>
        <dbReference type="ChEBI" id="CHEBI:141847"/>
        <dbReference type="ChEBI" id="CHEBI:456215"/>
        <dbReference type="EC" id="2.7.7.79"/>
    </reaction>
</comment>
<dbReference type="Proteomes" id="UP000688137">
    <property type="component" value="Unassembled WGS sequence"/>
</dbReference>
<evidence type="ECO:0000259" key="13">
    <source>
        <dbReference type="Pfam" id="PF14413"/>
    </source>
</evidence>
<reference evidence="14" key="1">
    <citation type="submission" date="2021-01" db="EMBL/GenBank/DDBJ databases">
        <authorList>
            <consortium name="Genoscope - CEA"/>
            <person name="William W."/>
        </authorList>
    </citation>
    <scope>NUCLEOTIDE SEQUENCE</scope>
</reference>
<dbReference type="GO" id="GO:0008193">
    <property type="term" value="F:tRNA guanylyltransferase activity"/>
    <property type="evidence" value="ECO:0007669"/>
    <property type="project" value="UniProtKB-EC"/>
</dbReference>
<dbReference type="PIRSF" id="PIRSF028980">
    <property type="entry name" value="tRNAHis_guanylyltransferase"/>
    <property type="match status" value="1"/>
</dbReference>
<evidence type="ECO:0000256" key="2">
    <source>
        <dbReference type="ARBA" id="ARBA00010113"/>
    </source>
</evidence>
<keyword evidence="8 11" id="KW-0547">Nucleotide-binding</keyword>
<comment type="function">
    <text evidence="11">Adds a GMP to the 5'-end of tRNA(His) after transcription and RNase P cleavage.</text>
</comment>
<feature type="domain" description="tRNAHis guanylyltransferase catalytic" evidence="12">
    <location>
        <begin position="6"/>
        <end position="136"/>
    </location>
</feature>
<dbReference type="EMBL" id="CAJJDM010000001">
    <property type="protein sequence ID" value="CAD8042911.1"/>
    <property type="molecule type" value="Genomic_DNA"/>
</dbReference>
<evidence type="ECO:0000256" key="6">
    <source>
        <dbReference type="ARBA" id="ARBA00022695"/>
    </source>
</evidence>
<evidence type="ECO:0000256" key="8">
    <source>
        <dbReference type="ARBA" id="ARBA00022741"/>
    </source>
</evidence>
<keyword evidence="10 11" id="KW-0342">GTP-binding</keyword>
<keyword evidence="5 11" id="KW-0819">tRNA processing</keyword>
<dbReference type="Pfam" id="PF14413">
    <property type="entry name" value="Thg1C"/>
    <property type="match status" value="1"/>
</dbReference>
<comment type="caution">
    <text evidence="14">The sequence shown here is derived from an EMBL/GenBank/DDBJ whole genome shotgun (WGS) entry which is preliminary data.</text>
</comment>
<dbReference type="GO" id="GO:0005525">
    <property type="term" value="F:GTP binding"/>
    <property type="evidence" value="ECO:0007669"/>
    <property type="project" value="UniProtKB-KW"/>
</dbReference>
<dbReference type="GO" id="GO:0006400">
    <property type="term" value="P:tRNA modification"/>
    <property type="evidence" value="ECO:0007669"/>
    <property type="project" value="InterPro"/>
</dbReference>
<evidence type="ECO:0000256" key="1">
    <source>
        <dbReference type="ARBA" id="ARBA00001946"/>
    </source>
</evidence>
<evidence type="ECO:0000256" key="7">
    <source>
        <dbReference type="ARBA" id="ARBA00022723"/>
    </source>
</evidence>
<proteinExistence type="inferred from homology"/>
<organism evidence="14 15">
    <name type="scientific">Paramecium primaurelia</name>
    <dbReference type="NCBI Taxonomy" id="5886"/>
    <lineage>
        <taxon>Eukaryota</taxon>
        <taxon>Sar</taxon>
        <taxon>Alveolata</taxon>
        <taxon>Ciliophora</taxon>
        <taxon>Intramacronucleata</taxon>
        <taxon>Oligohymenophorea</taxon>
        <taxon>Peniculida</taxon>
        <taxon>Parameciidae</taxon>
        <taxon>Paramecium</taxon>
    </lineage>
</organism>
<evidence type="ECO:0000256" key="5">
    <source>
        <dbReference type="ARBA" id="ARBA00022694"/>
    </source>
</evidence>